<organism evidence="1 2">
    <name type="scientific">Mycteria americana</name>
    <name type="common">Wood stork</name>
    <dbReference type="NCBI Taxonomy" id="33587"/>
    <lineage>
        <taxon>Eukaryota</taxon>
        <taxon>Metazoa</taxon>
        <taxon>Chordata</taxon>
        <taxon>Craniata</taxon>
        <taxon>Vertebrata</taxon>
        <taxon>Euteleostomi</taxon>
        <taxon>Archelosauria</taxon>
        <taxon>Archosauria</taxon>
        <taxon>Dinosauria</taxon>
        <taxon>Saurischia</taxon>
        <taxon>Theropoda</taxon>
        <taxon>Coelurosauria</taxon>
        <taxon>Aves</taxon>
        <taxon>Neognathae</taxon>
        <taxon>Neoaves</taxon>
        <taxon>Aequornithes</taxon>
        <taxon>Ciconiiformes</taxon>
        <taxon>Ciconiidae</taxon>
        <taxon>Mycteria</taxon>
    </lineage>
</organism>
<name>A0AAN7MFW7_MYCAM</name>
<dbReference type="Proteomes" id="UP001333110">
    <property type="component" value="Unassembled WGS sequence"/>
</dbReference>
<accession>A0AAN7MFW7</accession>
<comment type="caution">
    <text evidence="1">The sequence shown here is derived from an EMBL/GenBank/DDBJ whole genome shotgun (WGS) entry which is preliminary data.</text>
</comment>
<protein>
    <submittedName>
        <fullName evidence="1">Uncharacterized protein</fullName>
    </submittedName>
</protein>
<dbReference type="EMBL" id="JAUNZN010000091">
    <property type="protein sequence ID" value="KAK4805440.1"/>
    <property type="molecule type" value="Genomic_DNA"/>
</dbReference>
<dbReference type="AlphaFoldDB" id="A0AAN7MFW7"/>
<evidence type="ECO:0000313" key="1">
    <source>
        <dbReference type="EMBL" id="KAK4805440.1"/>
    </source>
</evidence>
<sequence>MLYSFSGVAIEPPHITIAALQVFLPDYIFRLGEVRRLGGVSPCTDEGSEKVLCGLPLEVDECLRWEERLSFPLNTAALWCRQLACWVDGEVGDRPPPEDGGK</sequence>
<gene>
    <name evidence="1" type="ORF">QYF61_027504</name>
</gene>
<reference evidence="1 2" key="1">
    <citation type="journal article" date="2023" name="J. Hered.">
        <title>Chromosome-level genome of the wood stork (Mycteria americana) provides insight into avian chromosome evolution.</title>
        <authorList>
            <person name="Flamio R. Jr."/>
            <person name="Ramstad K.M."/>
        </authorList>
    </citation>
    <scope>NUCLEOTIDE SEQUENCE [LARGE SCALE GENOMIC DNA]</scope>
    <source>
        <strain evidence="1">JAX WOST 10</strain>
    </source>
</reference>
<evidence type="ECO:0000313" key="2">
    <source>
        <dbReference type="Proteomes" id="UP001333110"/>
    </source>
</evidence>
<proteinExistence type="predicted"/>
<keyword evidence="2" id="KW-1185">Reference proteome</keyword>